<gene>
    <name evidence="2" type="primary">pSV2.22</name>
</gene>
<reference evidence="2" key="2">
    <citation type="submission" date="2002-12" db="EMBL/GenBank/DDBJ databases">
        <title>Complete nucleotide sequence of the linear plasmid pSV2 from Streptomyces violaceoruber SANK95570.</title>
        <authorList>
            <person name="Spatz K."/>
            <person name="Scholz C.J."/>
            <person name="Redenbach M."/>
        </authorList>
    </citation>
    <scope>NUCLEOTIDE SEQUENCE</scope>
    <source>
        <strain evidence="2">SANK95570</strain>
        <plasmid evidence="2">pSV2</plasmid>
    </source>
</reference>
<proteinExistence type="predicted"/>
<geneLocation type="plasmid" evidence="2">
    <name>pSV2</name>
</geneLocation>
<reference evidence="2" key="1">
    <citation type="journal article" date="2002" name="FEMS Microbiol. Lett.">
        <title>Characterization of the Streptomyces violaceoruber SANK95570 plasmids pSV1 and pSV2.</title>
        <authorList>
            <person name="Spatz K."/>
            <person name="Kohn H."/>
            <person name="Redenbach M."/>
        </authorList>
    </citation>
    <scope>NUCLEOTIDE SEQUENCE</scope>
    <source>
        <strain evidence="2">SANK95570</strain>
        <plasmid evidence="2">pSV2</plasmid>
    </source>
</reference>
<evidence type="ECO:0000313" key="2">
    <source>
        <dbReference type="EMBL" id="AAO50106.1"/>
    </source>
</evidence>
<dbReference type="AlphaFoldDB" id="Q849L8"/>
<sequence length="269" mass="28867">MNDRARGAPGLPGSRLWVQRTNRPVYGATSARHSMGRHKQHKPRRPRRESGQPATEWFGTAFHSTEGMQHLDVRQSGNGILITSSPAKIDGAPASWPLRLRNDDDGQGLTEVGTALAAGRGHVFGVTEGPGHRTVLAFMPAHPEDGVGTLARVRTSEGPDGDVVFERSAERPMGLWAEAGENLLRIVPLLGPDAPPADELEDCRLCPGCYRPVYESSSSHTLIGAGPMPVIGLCKLCAEGTTLRSLHQMDVPVDSQQRAVLETVAAVLV</sequence>
<keyword evidence="2" id="KW-0614">Plasmid</keyword>
<protein>
    <submittedName>
        <fullName evidence="2">Uncharacterized protein</fullName>
    </submittedName>
</protein>
<accession>Q849L8</accession>
<feature type="region of interest" description="Disordered" evidence="1">
    <location>
        <begin position="1"/>
        <end position="53"/>
    </location>
</feature>
<evidence type="ECO:0000256" key="1">
    <source>
        <dbReference type="SAM" id="MobiDB-lite"/>
    </source>
</evidence>
<feature type="compositionally biased region" description="Basic residues" evidence="1">
    <location>
        <begin position="34"/>
        <end position="47"/>
    </location>
</feature>
<dbReference type="EMBL" id="AY211023">
    <property type="protein sequence ID" value="AAO50106.1"/>
    <property type="molecule type" value="Genomic_DNA"/>
</dbReference>
<name>Q849L8_STRVN</name>
<organism evidence="2">
    <name type="scientific">Streptomyces violaceoruber</name>
    <dbReference type="NCBI Taxonomy" id="1935"/>
    <lineage>
        <taxon>Bacteria</taxon>
        <taxon>Bacillati</taxon>
        <taxon>Actinomycetota</taxon>
        <taxon>Actinomycetes</taxon>
        <taxon>Kitasatosporales</taxon>
        <taxon>Streptomycetaceae</taxon>
        <taxon>Streptomyces</taxon>
        <taxon>Streptomyces violaceoruber group</taxon>
    </lineage>
</organism>